<comment type="caution">
    <text evidence="1">The sequence shown here is derived from an EMBL/GenBank/DDBJ whole genome shotgun (WGS) entry which is preliminary data.</text>
</comment>
<gene>
    <name evidence="1" type="ORF">FOZ63_024998</name>
</gene>
<feature type="non-terminal residue" evidence="1">
    <location>
        <position position="114"/>
    </location>
</feature>
<sequence>DAIGACLYFGNDLVEDKSWLRDVRDIRPIDTVELEAALKGLNNVVVPWLRALGIKHGKKITMYVDNKPVLGQLSRKQAKHWVASKGLASGAAEYIESEQNPADKLSRIPNYLRW</sequence>
<reference evidence="1 2" key="1">
    <citation type="submission" date="2020-04" db="EMBL/GenBank/DDBJ databases">
        <title>Perkinsus olseni comparative genomics.</title>
        <authorList>
            <person name="Bogema D.R."/>
        </authorList>
    </citation>
    <scope>NUCLEOTIDE SEQUENCE [LARGE SCALE GENOMIC DNA]</scope>
    <source>
        <strain evidence="1 2">ATCC PRA-207</strain>
    </source>
</reference>
<protein>
    <submittedName>
        <fullName evidence="1">Uncharacterized protein</fullName>
    </submittedName>
</protein>
<dbReference type="Proteomes" id="UP000553632">
    <property type="component" value="Unassembled WGS sequence"/>
</dbReference>
<dbReference type="EMBL" id="JABANO010024696">
    <property type="protein sequence ID" value="KAF4721489.1"/>
    <property type="molecule type" value="Genomic_DNA"/>
</dbReference>
<name>A0A7J6RKV9_PEROL</name>
<evidence type="ECO:0000313" key="2">
    <source>
        <dbReference type="Proteomes" id="UP000553632"/>
    </source>
</evidence>
<keyword evidence="2" id="KW-1185">Reference proteome</keyword>
<evidence type="ECO:0000313" key="1">
    <source>
        <dbReference type="EMBL" id="KAF4721489.1"/>
    </source>
</evidence>
<accession>A0A7J6RKV9</accession>
<dbReference type="AlphaFoldDB" id="A0A7J6RKV9"/>
<organism evidence="1 2">
    <name type="scientific">Perkinsus olseni</name>
    <name type="common">Perkinsus atlanticus</name>
    <dbReference type="NCBI Taxonomy" id="32597"/>
    <lineage>
        <taxon>Eukaryota</taxon>
        <taxon>Sar</taxon>
        <taxon>Alveolata</taxon>
        <taxon>Perkinsozoa</taxon>
        <taxon>Perkinsea</taxon>
        <taxon>Perkinsida</taxon>
        <taxon>Perkinsidae</taxon>
        <taxon>Perkinsus</taxon>
    </lineage>
</organism>
<proteinExistence type="predicted"/>
<feature type="non-terminal residue" evidence="1">
    <location>
        <position position="1"/>
    </location>
</feature>